<feature type="domain" description="KaiC" evidence="8">
    <location>
        <begin position="256"/>
        <end position="488"/>
    </location>
</feature>
<reference evidence="9 10" key="1">
    <citation type="submission" date="2022-10" db="EMBL/GenBank/DDBJ databases">
        <title>Luteolibacter flavescens strain MCCC 1K03193, whole genome shotgun sequencing project.</title>
        <authorList>
            <person name="Zhao G."/>
            <person name="Shen L."/>
        </authorList>
    </citation>
    <scope>NUCLEOTIDE SEQUENCE [LARGE SCALE GENOMIC DNA]</scope>
    <source>
        <strain evidence="9 10">MCCC 1K03193</strain>
    </source>
</reference>
<feature type="domain" description="KaiC" evidence="8">
    <location>
        <begin position="16"/>
        <end position="255"/>
    </location>
</feature>
<evidence type="ECO:0000256" key="3">
    <source>
        <dbReference type="ARBA" id="ARBA00022679"/>
    </source>
</evidence>
<dbReference type="SUPFAM" id="SSF52540">
    <property type="entry name" value="P-loop containing nucleoside triphosphate hydrolases"/>
    <property type="match status" value="2"/>
</dbReference>
<dbReference type="EC" id="2.7.11.1" evidence="1"/>
<evidence type="ECO:0000256" key="1">
    <source>
        <dbReference type="ARBA" id="ARBA00012513"/>
    </source>
</evidence>
<dbReference type="InterPro" id="IPR010624">
    <property type="entry name" value="KaiC_dom"/>
</dbReference>
<name>A0ABT3FT72_9BACT</name>
<keyword evidence="3 9" id="KW-0808">Transferase</keyword>
<organism evidence="9 10">
    <name type="scientific">Luteolibacter flavescens</name>
    <dbReference type="NCBI Taxonomy" id="1859460"/>
    <lineage>
        <taxon>Bacteria</taxon>
        <taxon>Pseudomonadati</taxon>
        <taxon>Verrucomicrobiota</taxon>
        <taxon>Verrucomicrobiia</taxon>
        <taxon>Verrucomicrobiales</taxon>
        <taxon>Verrucomicrobiaceae</taxon>
        <taxon>Luteolibacter</taxon>
    </lineage>
</organism>
<sequence length="568" mass="62468">MHAHAPEEKLVPHRLVKAPTGIKGFDEITLGGLPAGRPTLVCGSAGCGKSLFASEFLVRGIREFGEHGVLITFEETPVDIITNVDSLGWDIPGLVNEGKLALDHVVVDRQAMDENGDYDLEGLFVRLQLAIESVNAKRVVLDTIETLFAGFSNQTVLRAELRRLFDWLKDRGMTTVITGERGDGQLTRQGLEEYVSDCVVLLDHRVVGQISTRRMRVVKYRGSAHSANEFPFLIDSEGMSVLPITATSMDYDVSDKRLPTGVAALDEMLGGGYYEGSCILLSGSSGTGKSTLAAHLAEKTCQEGKRCLYFSFEESPKQIVRNMRSIGRELQPHLDSGLLQIASSRPTAYGLEMHLVKMHKAVLEFAPDVVIVDPISNLNTAATSEESTQMLLRLVDLLRAKGITTLLISLVQGSGAGLETSGENLSSMVDTWLLVRDVESYGERNRVLYVLKSRGMRHSNQLREFLITSEGVDLIPAYLGSEGVLTGSARLAQQQREAVTAAVESDLQRMNRLKLEQKKRALDAQIEVLRAEHLAAQEELERMTSDQRTRDDVTASDSAAMNLSRNRQ</sequence>
<accession>A0ABT3FT72</accession>
<evidence type="ECO:0000313" key="9">
    <source>
        <dbReference type="EMBL" id="MCW1886195.1"/>
    </source>
</evidence>
<dbReference type="InterPro" id="IPR014774">
    <property type="entry name" value="KaiC-like_dom"/>
</dbReference>
<dbReference type="PANTHER" id="PTHR42926">
    <property type="match status" value="1"/>
</dbReference>
<feature type="compositionally biased region" description="Polar residues" evidence="7">
    <location>
        <begin position="555"/>
        <end position="568"/>
    </location>
</feature>
<evidence type="ECO:0000256" key="5">
    <source>
        <dbReference type="ARBA" id="ARBA00022777"/>
    </source>
</evidence>
<evidence type="ECO:0000256" key="7">
    <source>
        <dbReference type="SAM" id="MobiDB-lite"/>
    </source>
</evidence>
<keyword evidence="10" id="KW-1185">Reference proteome</keyword>
<keyword evidence="5" id="KW-0418">Kinase</keyword>
<comment type="caution">
    <text evidence="9">The sequence shown here is derived from an EMBL/GenBank/DDBJ whole genome shotgun (WGS) entry which is preliminary data.</text>
</comment>
<feature type="region of interest" description="Disordered" evidence="7">
    <location>
        <begin position="540"/>
        <end position="568"/>
    </location>
</feature>
<dbReference type="RefSeq" id="WP_264502149.1">
    <property type="nucleotide sequence ID" value="NZ_JAPDDS010000008.1"/>
</dbReference>
<dbReference type="CDD" id="cd19485">
    <property type="entry name" value="KaiC-N"/>
    <property type="match status" value="1"/>
</dbReference>
<keyword evidence="4" id="KW-0677">Repeat</keyword>
<evidence type="ECO:0000256" key="4">
    <source>
        <dbReference type="ARBA" id="ARBA00022737"/>
    </source>
</evidence>
<dbReference type="Gene3D" id="3.40.50.300">
    <property type="entry name" value="P-loop containing nucleotide triphosphate hydrolases"/>
    <property type="match status" value="2"/>
</dbReference>
<proteinExistence type="predicted"/>
<keyword evidence="2" id="KW-0597">Phosphoprotein</keyword>
<dbReference type="PRINTS" id="PR01874">
    <property type="entry name" value="DNAREPAIRADA"/>
</dbReference>
<dbReference type="Pfam" id="PF06745">
    <property type="entry name" value="ATPase"/>
    <property type="match status" value="2"/>
</dbReference>
<dbReference type="InterPro" id="IPR047221">
    <property type="entry name" value="KaiC_N"/>
</dbReference>
<gene>
    <name evidence="9" type="primary">kaiC</name>
    <name evidence="9" type="ORF">OKA04_15765</name>
</gene>
<evidence type="ECO:0000259" key="8">
    <source>
        <dbReference type="PROSITE" id="PS51146"/>
    </source>
</evidence>
<dbReference type="InterPro" id="IPR003593">
    <property type="entry name" value="AAA+_ATPase"/>
</dbReference>
<dbReference type="SMART" id="SM00382">
    <property type="entry name" value="AAA"/>
    <property type="match status" value="2"/>
</dbReference>
<dbReference type="InterPro" id="IPR051347">
    <property type="entry name" value="Circadian_clock_KaiC-rel"/>
</dbReference>
<dbReference type="PIRSF" id="PIRSF039117">
    <property type="entry name" value="KaiC"/>
    <property type="match status" value="1"/>
</dbReference>
<evidence type="ECO:0000313" key="10">
    <source>
        <dbReference type="Proteomes" id="UP001207930"/>
    </source>
</evidence>
<evidence type="ECO:0000256" key="6">
    <source>
        <dbReference type="ARBA" id="ARBA00022801"/>
    </source>
</evidence>
<dbReference type="InterPro" id="IPR027417">
    <property type="entry name" value="P-loop_NTPase"/>
</dbReference>
<dbReference type="NCBIfam" id="NF006799">
    <property type="entry name" value="PRK09302.1"/>
    <property type="match status" value="1"/>
</dbReference>
<dbReference type="EMBL" id="JAPDDS010000008">
    <property type="protein sequence ID" value="MCW1886195.1"/>
    <property type="molecule type" value="Genomic_DNA"/>
</dbReference>
<keyword evidence="6" id="KW-0378">Hydrolase</keyword>
<dbReference type="PROSITE" id="PS51146">
    <property type="entry name" value="KAIC"/>
    <property type="match status" value="2"/>
</dbReference>
<feature type="compositionally biased region" description="Basic and acidic residues" evidence="7">
    <location>
        <begin position="540"/>
        <end position="553"/>
    </location>
</feature>
<dbReference type="GO" id="GO:0004674">
    <property type="term" value="F:protein serine/threonine kinase activity"/>
    <property type="evidence" value="ECO:0007669"/>
    <property type="project" value="UniProtKB-EC"/>
</dbReference>
<dbReference type="Proteomes" id="UP001207930">
    <property type="component" value="Unassembled WGS sequence"/>
</dbReference>
<dbReference type="PANTHER" id="PTHR42926:SF1">
    <property type="entry name" value="CIRCADIAN CLOCK OSCILLATOR PROTEIN KAIC 1"/>
    <property type="match status" value="1"/>
</dbReference>
<protein>
    <recommendedName>
        <fullName evidence="1">non-specific serine/threonine protein kinase</fullName>
        <ecNumber evidence="1">2.7.11.1</ecNumber>
    </recommendedName>
</protein>
<evidence type="ECO:0000256" key="2">
    <source>
        <dbReference type="ARBA" id="ARBA00022553"/>
    </source>
</evidence>
<dbReference type="InterPro" id="IPR030665">
    <property type="entry name" value="KaiC"/>
</dbReference>